<dbReference type="Proteomes" id="UP001341840">
    <property type="component" value="Unassembled WGS sequence"/>
</dbReference>
<accession>A0ABU6RQ92</accession>
<name>A0ABU6RQ92_9FABA</name>
<proteinExistence type="inferred from homology"/>
<sequence>MEKGNGKVVHCIVLAFPAQGHINPMIEFSKRLQHEGVKVTLVTTLFFGKSLKDFPPSMSLETISDGYDNGRHGEGLKHNVYLEVFKQKGSQTLSELLDKFADSGYPVDCIIYDSFLPWVLDVAKKFGILGAPYLTQNMPVNSIYCHVLSGKIKVPLTGDEILLPGLPKLQKGDMPSFFSIYEEDPSVLEMIMDEFCNIHEADWVFCNAFYEMEKEVIDWTLTKLWPKLRTIGPNIPSMFLDKRLKDDQEYGVAQFKSEECLDWLDTKP</sequence>
<feature type="non-terminal residue" evidence="2">
    <location>
        <position position="268"/>
    </location>
</feature>
<organism evidence="2 3">
    <name type="scientific">Stylosanthes scabra</name>
    <dbReference type="NCBI Taxonomy" id="79078"/>
    <lineage>
        <taxon>Eukaryota</taxon>
        <taxon>Viridiplantae</taxon>
        <taxon>Streptophyta</taxon>
        <taxon>Embryophyta</taxon>
        <taxon>Tracheophyta</taxon>
        <taxon>Spermatophyta</taxon>
        <taxon>Magnoliopsida</taxon>
        <taxon>eudicotyledons</taxon>
        <taxon>Gunneridae</taxon>
        <taxon>Pentapetalae</taxon>
        <taxon>rosids</taxon>
        <taxon>fabids</taxon>
        <taxon>Fabales</taxon>
        <taxon>Fabaceae</taxon>
        <taxon>Papilionoideae</taxon>
        <taxon>50 kb inversion clade</taxon>
        <taxon>dalbergioids sensu lato</taxon>
        <taxon>Dalbergieae</taxon>
        <taxon>Pterocarpus clade</taxon>
        <taxon>Stylosanthes</taxon>
    </lineage>
</organism>
<comment type="caution">
    <text evidence="2">The sequence shown here is derived from an EMBL/GenBank/DDBJ whole genome shotgun (WGS) entry which is preliminary data.</text>
</comment>
<evidence type="ECO:0000313" key="3">
    <source>
        <dbReference type="Proteomes" id="UP001341840"/>
    </source>
</evidence>
<dbReference type="Gene3D" id="3.40.50.2000">
    <property type="entry name" value="Glycogen Phosphorylase B"/>
    <property type="match status" value="1"/>
</dbReference>
<dbReference type="SUPFAM" id="SSF53756">
    <property type="entry name" value="UDP-Glycosyltransferase/glycogen phosphorylase"/>
    <property type="match status" value="1"/>
</dbReference>
<comment type="similarity">
    <text evidence="1">Belongs to the UDP-glycosyltransferase family.</text>
</comment>
<protein>
    <submittedName>
        <fullName evidence="2">Uncharacterized protein</fullName>
    </submittedName>
</protein>
<keyword evidence="3" id="KW-1185">Reference proteome</keyword>
<gene>
    <name evidence="2" type="ORF">PIB30_075952</name>
</gene>
<dbReference type="PANTHER" id="PTHR11926">
    <property type="entry name" value="GLUCOSYL/GLUCURONOSYL TRANSFERASES"/>
    <property type="match status" value="1"/>
</dbReference>
<reference evidence="2 3" key="1">
    <citation type="journal article" date="2023" name="Plants (Basel)">
        <title>Bridging the Gap: Combining Genomics and Transcriptomics Approaches to Understand Stylosanthes scabra, an Orphan Legume from the Brazilian Caatinga.</title>
        <authorList>
            <person name="Ferreira-Neto J.R.C."/>
            <person name="da Silva M.D."/>
            <person name="Binneck E."/>
            <person name="de Melo N.F."/>
            <person name="da Silva R.H."/>
            <person name="de Melo A.L.T.M."/>
            <person name="Pandolfi V."/>
            <person name="Bustamante F.O."/>
            <person name="Brasileiro-Vidal A.C."/>
            <person name="Benko-Iseppon A.M."/>
        </authorList>
    </citation>
    <scope>NUCLEOTIDE SEQUENCE [LARGE SCALE GENOMIC DNA]</scope>
    <source>
        <tissue evidence="2">Leaves</tissue>
    </source>
</reference>
<dbReference type="PANTHER" id="PTHR11926:SF1545">
    <property type="entry name" value="GLYCOSYLTRANSFERASE"/>
    <property type="match status" value="1"/>
</dbReference>
<evidence type="ECO:0000256" key="1">
    <source>
        <dbReference type="ARBA" id="ARBA00009995"/>
    </source>
</evidence>
<evidence type="ECO:0000313" key="2">
    <source>
        <dbReference type="EMBL" id="MED6126190.1"/>
    </source>
</evidence>
<dbReference type="EMBL" id="JASCZI010031190">
    <property type="protein sequence ID" value="MED6126190.1"/>
    <property type="molecule type" value="Genomic_DNA"/>
</dbReference>